<sequence>MKLATILASAPFIAHQVLASLNCTVVAPTLTQKFCEWDGCQSYATATAGQIVHAGCRADCSTEQEPWLQLYDGSFIRATNETLKGCRYHCKPYAITGLPYCFQERANFTGIAPAASVCTVSSTSGLASQVPAPKTLGIEPPAFPSISTLCSLGMTAPMPPATPKPVARKWDA</sequence>
<accession>A0ACB6R6J6</accession>
<protein>
    <submittedName>
        <fullName evidence="1">Uncharacterized protein</fullName>
    </submittedName>
</protein>
<evidence type="ECO:0000313" key="1">
    <source>
        <dbReference type="EMBL" id="KAF2474919.1"/>
    </source>
</evidence>
<evidence type="ECO:0000313" key="2">
    <source>
        <dbReference type="Proteomes" id="UP000799755"/>
    </source>
</evidence>
<reference evidence="1" key="1">
    <citation type="journal article" date="2020" name="Stud. Mycol.">
        <title>101 Dothideomycetes genomes: a test case for predicting lifestyles and emergence of pathogens.</title>
        <authorList>
            <person name="Haridas S."/>
            <person name="Albert R."/>
            <person name="Binder M."/>
            <person name="Bloem J."/>
            <person name="Labutti K."/>
            <person name="Salamov A."/>
            <person name="Andreopoulos B."/>
            <person name="Baker S."/>
            <person name="Barry K."/>
            <person name="Bills G."/>
            <person name="Bluhm B."/>
            <person name="Cannon C."/>
            <person name="Castanera R."/>
            <person name="Culley D."/>
            <person name="Daum C."/>
            <person name="Ezra D."/>
            <person name="Gonzalez J."/>
            <person name="Henrissat B."/>
            <person name="Kuo A."/>
            <person name="Liang C."/>
            <person name="Lipzen A."/>
            <person name="Lutzoni F."/>
            <person name="Magnuson J."/>
            <person name="Mondo S."/>
            <person name="Nolan M."/>
            <person name="Ohm R."/>
            <person name="Pangilinan J."/>
            <person name="Park H.-J."/>
            <person name="Ramirez L."/>
            <person name="Alfaro M."/>
            <person name="Sun H."/>
            <person name="Tritt A."/>
            <person name="Yoshinaga Y."/>
            <person name="Zwiers L.-H."/>
            <person name="Turgeon B."/>
            <person name="Goodwin S."/>
            <person name="Spatafora J."/>
            <person name="Crous P."/>
            <person name="Grigoriev I."/>
        </authorList>
    </citation>
    <scope>NUCLEOTIDE SEQUENCE</scope>
    <source>
        <strain evidence="1">ATCC 200398</strain>
    </source>
</reference>
<keyword evidence="2" id="KW-1185">Reference proteome</keyword>
<dbReference type="EMBL" id="MU003497">
    <property type="protein sequence ID" value="KAF2474919.1"/>
    <property type="molecule type" value="Genomic_DNA"/>
</dbReference>
<proteinExistence type="predicted"/>
<name>A0ACB6R6J6_9PLEO</name>
<comment type="caution">
    <text evidence="1">The sequence shown here is derived from an EMBL/GenBank/DDBJ whole genome shotgun (WGS) entry which is preliminary data.</text>
</comment>
<gene>
    <name evidence="1" type="ORF">BDR25DRAFT_311317</name>
</gene>
<dbReference type="Proteomes" id="UP000799755">
    <property type="component" value="Unassembled WGS sequence"/>
</dbReference>
<organism evidence="1 2">
    <name type="scientific">Lindgomyces ingoldianus</name>
    <dbReference type="NCBI Taxonomy" id="673940"/>
    <lineage>
        <taxon>Eukaryota</taxon>
        <taxon>Fungi</taxon>
        <taxon>Dikarya</taxon>
        <taxon>Ascomycota</taxon>
        <taxon>Pezizomycotina</taxon>
        <taxon>Dothideomycetes</taxon>
        <taxon>Pleosporomycetidae</taxon>
        <taxon>Pleosporales</taxon>
        <taxon>Lindgomycetaceae</taxon>
        <taxon>Lindgomyces</taxon>
    </lineage>
</organism>